<sequence>MEELQPKGRINTFQNIIAMLKLTILIEDARDIMLSRKASSQWKCIKTLQDIIKVRERHYIYWQSLSQEDCCRDLTPGKSLFRSNVHLALTYHLFHILIGRSFILDDSDHKDKAAPASEWLRLRKALADDCVKSAAATIDLCQLLKEERSLSKSSYTEFSSCCAAILVLVAKCVSDKSKQLQDASKKGMELLREISTGVFSTSSERCAVAALEAASGKLNLHANEEAGSIEVAEDGYRQFRDWVATQQIASEELQLPTQENQILNFLGGSFVGSQSSETVGGIVDCALPDYAELSLLPDLEQWFNYRL</sequence>
<dbReference type="Proteomes" id="UP001152130">
    <property type="component" value="Unassembled WGS sequence"/>
</dbReference>
<keyword evidence="2" id="KW-1185">Reference proteome</keyword>
<name>A0A9W8UBC6_9HYPO</name>
<evidence type="ECO:0000313" key="1">
    <source>
        <dbReference type="EMBL" id="KAJ4016193.1"/>
    </source>
</evidence>
<evidence type="ECO:0000313" key="2">
    <source>
        <dbReference type="Proteomes" id="UP001152130"/>
    </source>
</evidence>
<comment type="caution">
    <text evidence="1">The sequence shown here is derived from an EMBL/GenBank/DDBJ whole genome shotgun (WGS) entry which is preliminary data.</text>
</comment>
<dbReference type="AlphaFoldDB" id="A0A9W8UBC6"/>
<organism evidence="1 2">
    <name type="scientific">Fusarium irregulare</name>
    <dbReference type="NCBI Taxonomy" id="2494466"/>
    <lineage>
        <taxon>Eukaryota</taxon>
        <taxon>Fungi</taxon>
        <taxon>Dikarya</taxon>
        <taxon>Ascomycota</taxon>
        <taxon>Pezizomycotina</taxon>
        <taxon>Sordariomycetes</taxon>
        <taxon>Hypocreomycetidae</taxon>
        <taxon>Hypocreales</taxon>
        <taxon>Nectriaceae</taxon>
        <taxon>Fusarium</taxon>
        <taxon>Fusarium incarnatum-equiseti species complex</taxon>
    </lineage>
</organism>
<protein>
    <submittedName>
        <fullName evidence="1">Uncharacterized protein</fullName>
    </submittedName>
</protein>
<dbReference type="EMBL" id="JAPDHF010000006">
    <property type="protein sequence ID" value="KAJ4016193.1"/>
    <property type="molecule type" value="Genomic_DNA"/>
</dbReference>
<accession>A0A9W8UBC6</accession>
<proteinExistence type="predicted"/>
<gene>
    <name evidence="1" type="ORF">NW766_004384</name>
</gene>
<dbReference type="CDD" id="cd12148">
    <property type="entry name" value="fungal_TF_MHR"/>
    <property type="match status" value="1"/>
</dbReference>
<reference evidence="1" key="1">
    <citation type="submission" date="2022-10" db="EMBL/GenBank/DDBJ databases">
        <title>Fusarium specimens isolated from Avocado Roots.</title>
        <authorList>
            <person name="Stajich J."/>
            <person name="Roper C."/>
            <person name="Heimlech-Rivalta G."/>
        </authorList>
    </citation>
    <scope>NUCLEOTIDE SEQUENCE</scope>
    <source>
        <strain evidence="1">CF00143</strain>
    </source>
</reference>